<evidence type="ECO:0000256" key="7">
    <source>
        <dbReference type="ARBA" id="ARBA00022840"/>
    </source>
</evidence>
<dbReference type="EMBL" id="CP025096">
    <property type="protein sequence ID" value="AUD06324.1"/>
    <property type="molecule type" value="Genomic_DNA"/>
</dbReference>
<evidence type="ECO:0000256" key="6">
    <source>
        <dbReference type="ARBA" id="ARBA00022777"/>
    </source>
</evidence>
<dbReference type="InterPro" id="IPR011495">
    <property type="entry name" value="Sig_transdc_His_kin_sub2_dim/P"/>
</dbReference>
<dbReference type="EC" id="2.7.13.3" evidence="2"/>
<evidence type="ECO:0000256" key="2">
    <source>
        <dbReference type="ARBA" id="ARBA00012438"/>
    </source>
</evidence>
<keyword evidence="4" id="KW-0808">Transferase</keyword>
<organism evidence="10 11">
    <name type="scientific">Spirosoma pollinicola</name>
    <dbReference type="NCBI Taxonomy" id="2057025"/>
    <lineage>
        <taxon>Bacteria</taxon>
        <taxon>Pseudomonadati</taxon>
        <taxon>Bacteroidota</taxon>
        <taxon>Cytophagia</taxon>
        <taxon>Cytophagales</taxon>
        <taxon>Cytophagaceae</taxon>
        <taxon>Spirosoma</taxon>
    </lineage>
</organism>
<evidence type="ECO:0000259" key="9">
    <source>
        <dbReference type="SMART" id="SM00387"/>
    </source>
</evidence>
<dbReference type="Pfam" id="PF13424">
    <property type="entry name" value="TPR_12"/>
    <property type="match status" value="1"/>
</dbReference>
<reference evidence="10 11" key="1">
    <citation type="submission" date="2017-11" db="EMBL/GenBank/DDBJ databases">
        <title>Taxonomic description and genome sequences of Spirosoma HA7 sp. nov., isolated from pollen microhabitat of Corylus avellana.</title>
        <authorList>
            <person name="Ambika Manirajan B."/>
            <person name="Suarez C."/>
            <person name="Ratering S."/>
            <person name="Geissler-Plaum R."/>
            <person name="Cardinale M."/>
            <person name="Sylvia S."/>
        </authorList>
    </citation>
    <scope>NUCLEOTIDE SEQUENCE [LARGE SCALE GENOMIC DNA]</scope>
    <source>
        <strain evidence="10 11">HA7</strain>
    </source>
</reference>
<evidence type="ECO:0000256" key="3">
    <source>
        <dbReference type="ARBA" id="ARBA00022553"/>
    </source>
</evidence>
<keyword evidence="3" id="KW-0597">Phosphoprotein</keyword>
<evidence type="ECO:0000256" key="1">
    <source>
        <dbReference type="ARBA" id="ARBA00000085"/>
    </source>
</evidence>
<evidence type="ECO:0000313" key="10">
    <source>
        <dbReference type="EMBL" id="AUD06324.1"/>
    </source>
</evidence>
<dbReference type="Gene3D" id="3.30.450.20">
    <property type="entry name" value="PAS domain"/>
    <property type="match status" value="1"/>
</dbReference>
<dbReference type="OrthoDB" id="9767435at2"/>
<name>A0A2K8Z8Z8_9BACT</name>
<dbReference type="GO" id="GO:0004673">
    <property type="term" value="F:protein histidine kinase activity"/>
    <property type="evidence" value="ECO:0007669"/>
    <property type="project" value="UniProtKB-EC"/>
</dbReference>
<dbReference type="InterPro" id="IPR011990">
    <property type="entry name" value="TPR-like_helical_dom_sf"/>
</dbReference>
<dbReference type="SMART" id="SM00028">
    <property type="entry name" value="TPR"/>
    <property type="match status" value="5"/>
</dbReference>
<dbReference type="PROSITE" id="PS50005">
    <property type="entry name" value="TPR"/>
    <property type="match status" value="1"/>
</dbReference>
<dbReference type="PANTHER" id="PTHR41523">
    <property type="entry name" value="TWO-COMPONENT SYSTEM SENSOR PROTEIN"/>
    <property type="match status" value="1"/>
</dbReference>
<sequence length="795" mass="91811">MQRFIHSLLLRSILLVLVTALSGLSQDLKQRDELFARLKQSRTDTNRVNIWLSLGRYYLDKPGDLQADTDSATNYVKQAEKLSNTLVHKVGKPTSNHINVLLKLSEFYIFKPLELASDTDSAIYYANQAGQLSQLLHGPLGIKALQLVGNAFFEKHDSLRAQNYFSQAIRQYEQRNDTLQLALAWEQFGERTVHSRKNLLQKTDCYKKALWYYHQLKNQESEMRMVGYMYYTFSLQQRLDLALAELKTILRVYKTEKCALTDIIYFEMAEAEIAQGNFQTAVGYDLQALQLIPHADLDSRAGRVYYQLGKIYFYMNDDDKRLGYYKKSLYYYKKAKDQDMVHMVAGRVCQLLIKKRKGTEAFSFYKHILKEYPPSSVVLKILSYQNLASVYEAIQDYDQAESYYRELFALLDKYDDQDPLKRTTYNAAGKFYLSQKQYTKARYYFTRLFSISERTRNAVDRQASHYNFFLLDSTQGNLQSALAHLQQYIALKDSTLSATKAKQIEELQIRYDTQNKVHRIDLLTSQAREQQARVQQANLTRNVTFGGATMLLLLLGLVYNRYRLKQTQQAEIQVKNQALEELVGQKEWLLKELHHRVKNNLQLIISLLQSQGKYLLDKSAISAIEQSEHRVRAMALIHQKLYRDENISQIDMRAYIQEVAEQLSHSFDPEQRITFHYDLAPLELDVSQAIPLGLIINEAITNAFKYAFPHKQAGSIWLFLCPLATDQYRLQVKDDGVGLPTGVDFQQSNSMGAYIMRGLSQQLGSSLKVTSGQGLDVSVLFEIFNPQAIPTHAVY</sequence>
<dbReference type="Pfam" id="PF02518">
    <property type="entry name" value="HATPase_c"/>
    <property type="match status" value="1"/>
</dbReference>
<keyword evidence="11" id="KW-1185">Reference proteome</keyword>
<dbReference type="RefSeq" id="WP_100992869.1">
    <property type="nucleotide sequence ID" value="NZ_CP025096.1"/>
</dbReference>
<dbReference type="InterPro" id="IPR036890">
    <property type="entry name" value="HATPase_C_sf"/>
</dbReference>
<evidence type="ECO:0000256" key="5">
    <source>
        <dbReference type="ARBA" id="ARBA00022741"/>
    </source>
</evidence>
<dbReference type="SUPFAM" id="SSF48452">
    <property type="entry name" value="TPR-like"/>
    <property type="match status" value="2"/>
</dbReference>
<dbReference type="Gene3D" id="3.30.565.10">
    <property type="entry name" value="Histidine kinase-like ATPase, C-terminal domain"/>
    <property type="match status" value="1"/>
</dbReference>
<keyword evidence="6" id="KW-0418">Kinase</keyword>
<keyword evidence="7" id="KW-0067">ATP-binding</keyword>
<dbReference type="InterPro" id="IPR003594">
    <property type="entry name" value="HATPase_dom"/>
</dbReference>
<protein>
    <recommendedName>
        <fullName evidence="2">histidine kinase</fullName>
        <ecNumber evidence="2">2.7.13.3</ecNumber>
    </recommendedName>
</protein>
<gene>
    <name evidence="10" type="ORF">CWM47_33470</name>
</gene>
<proteinExistence type="predicted"/>
<dbReference type="Gene3D" id="1.25.40.10">
    <property type="entry name" value="Tetratricopeptide repeat domain"/>
    <property type="match status" value="3"/>
</dbReference>
<feature type="repeat" description="TPR" evidence="8">
    <location>
        <begin position="381"/>
        <end position="414"/>
    </location>
</feature>
<dbReference type="PANTHER" id="PTHR41523:SF8">
    <property type="entry name" value="ETHYLENE RESPONSE SENSOR PROTEIN"/>
    <property type="match status" value="1"/>
</dbReference>
<keyword evidence="5" id="KW-0547">Nucleotide-binding</keyword>
<evidence type="ECO:0000256" key="4">
    <source>
        <dbReference type="ARBA" id="ARBA00022679"/>
    </source>
</evidence>
<comment type="catalytic activity">
    <reaction evidence="1">
        <text>ATP + protein L-histidine = ADP + protein N-phospho-L-histidine.</text>
        <dbReference type="EC" id="2.7.13.3"/>
    </reaction>
</comment>
<keyword evidence="8" id="KW-0802">TPR repeat</keyword>
<accession>A0A2K8Z8Z8</accession>
<feature type="domain" description="Histidine kinase/HSP90-like ATPase" evidence="9">
    <location>
        <begin position="687"/>
        <end position="785"/>
    </location>
</feature>
<dbReference type="SMART" id="SM00387">
    <property type="entry name" value="HATPase_c"/>
    <property type="match status" value="1"/>
</dbReference>
<evidence type="ECO:0000256" key="8">
    <source>
        <dbReference type="PROSITE-ProRule" id="PRU00339"/>
    </source>
</evidence>
<dbReference type="AlphaFoldDB" id="A0A2K8Z8Z8"/>
<dbReference type="GO" id="GO:0005524">
    <property type="term" value="F:ATP binding"/>
    <property type="evidence" value="ECO:0007669"/>
    <property type="project" value="UniProtKB-KW"/>
</dbReference>
<dbReference type="InterPro" id="IPR019734">
    <property type="entry name" value="TPR_rpt"/>
</dbReference>
<dbReference type="Proteomes" id="UP000232883">
    <property type="component" value="Chromosome"/>
</dbReference>
<dbReference type="SUPFAM" id="SSF55874">
    <property type="entry name" value="ATPase domain of HSP90 chaperone/DNA topoisomerase II/histidine kinase"/>
    <property type="match status" value="1"/>
</dbReference>
<evidence type="ECO:0000313" key="11">
    <source>
        <dbReference type="Proteomes" id="UP000232883"/>
    </source>
</evidence>
<dbReference type="KEGG" id="spir:CWM47_33470"/>
<dbReference type="Pfam" id="PF07568">
    <property type="entry name" value="HisKA_2"/>
    <property type="match status" value="1"/>
</dbReference>